<evidence type="ECO:0000256" key="2">
    <source>
        <dbReference type="ARBA" id="ARBA00022475"/>
    </source>
</evidence>
<dbReference type="PROSITE" id="PS50262">
    <property type="entry name" value="G_PROTEIN_RECEP_F1_2"/>
    <property type="match status" value="1"/>
</dbReference>
<keyword evidence="4 8" id="KW-1133">Transmembrane helix</keyword>
<feature type="domain" description="G-protein coupled receptors family 1 profile" evidence="9">
    <location>
        <begin position="7"/>
        <end position="281"/>
    </location>
</feature>
<comment type="subcellular location">
    <subcellularLocation>
        <location evidence="1">Cell membrane</location>
        <topology evidence="1">Multi-pass membrane protein</topology>
    </subcellularLocation>
</comment>
<keyword evidence="11" id="KW-1185">Reference proteome</keyword>
<comment type="similarity">
    <text evidence="7">Belongs to the G-protein coupled receptor 1 family.</text>
</comment>
<keyword evidence="6 7" id="KW-0675">Receptor</keyword>
<dbReference type="SUPFAM" id="SSF81321">
    <property type="entry name" value="Family A G protein-coupled receptor-like"/>
    <property type="match status" value="1"/>
</dbReference>
<evidence type="ECO:0000256" key="8">
    <source>
        <dbReference type="SAM" id="Phobius"/>
    </source>
</evidence>
<evidence type="ECO:0000313" key="10">
    <source>
        <dbReference type="EMBL" id="KAK6183100.1"/>
    </source>
</evidence>
<feature type="transmembrane region" description="Helical" evidence="8">
    <location>
        <begin position="225"/>
        <end position="252"/>
    </location>
</feature>
<dbReference type="PRINTS" id="PR00237">
    <property type="entry name" value="GPCRRHODOPSN"/>
</dbReference>
<sequence length="407" mass="46449">MICTILGNTTLILTILCKHSRRIKRVNIFLLNLAIGDLAVACFTNTTEILFLAFDEWILGPVLCKVSVYLQIVTFSSATFLLMAMSIDRYQVIVRPLQALASRPRIGRKVLLAWVMAFIFASPQLLIFVQVEKGTKFDGTPRRACLSHGYTAEWQRKIYFTYMTLYILVIPSSVMLYCYINIISVVWSRGQSHHRQAETLSEEEPSKSPRISVRRGLVTAAKRRAVILTLTVIIGYLSCLTPYFIITLIRIYSNYAVKLKKPLAVAESIFMTHSALNPILYGLFTLRRRHVRRAVKRFSCCNKQVKKTYEKNRLLNGSAGSYRKTVSHAKGNCPTDESFPFYLDRHGKRAKTGHQNNHSNQQELSLLDNAESEHDVITLRTGDRRSPRCVQWFGRHDSCQTQCLSSV</sequence>
<evidence type="ECO:0000256" key="4">
    <source>
        <dbReference type="ARBA" id="ARBA00022989"/>
    </source>
</evidence>
<accession>A0AAN8JUW1</accession>
<evidence type="ECO:0000256" key="6">
    <source>
        <dbReference type="ARBA" id="ARBA00023170"/>
    </source>
</evidence>
<keyword evidence="2" id="KW-1003">Cell membrane</keyword>
<evidence type="ECO:0000259" key="9">
    <source>
        <dbReference type="PROSITE" id="PS50262"/>
    </source>
</evidence>
<dbReference type="Pfam" id="PF00001">
    <property type="entry name" value="7tm_1"/>
    <property type="match status" value="1"/>
</dbReference>
<reference evidence="10 11" key="1">
    <citation type="submission" date="2024-01" db="EMBL/GenBank/DDBJ databases">
        <title>The genome of the rayed Mediterranean limpet Patella caerulea (Linnaeus, 1758).</title>
        <authorList>
            <person name="Anh-Thu Weber A."/>
            <person name="Halstead-Nussloch G."/>
        </authorList>
    </citation>
    <scope>NUCLEOTIDE SEQUENCE [LARGE SCALE GENOMIC DNA]</scope>
    <source>
        <strain evidence="10">AATW-2023a</strain>
        <tissue evidence="10">Whole specimen</tissue>
    </source>
</reference>
<dbReference type="PANTHER" id="PTHR24241:SF117">
    <property type="entry name" value="G-PROTEIN COUPLED RECEPTORS FAMILY 1 PROFILE DOMAIN-CONTAINING PROTEIN"/>
    <property type="match status" value="1"/>
</dbReference>
<dbReference type="GO" id="GO:0005886">
    <property type="term" value="C:plasma membrane"/>
    <property type="evidence" value="ECO:0007669"/>
    <property type="project" value="UniProtKB-SubCell"/>
</dbReference>
<evidence type="ECO:0000256" key="3">
    <source>
        <dbReference type="ARBA" id="ARBA00022692"/>
    </source>
</evidence>
<proteinExistence type="inferred from homology"/>
<dbReference type="PROSITE" id="PS00237">
    <property type="entry name" value="G_PROTEIN_RECEP_F1_1"/>
    <property type="match status" value="1"/>
</dbReference>
<dbReference type="EMBL" id="JAZGQO010000007">
    <property type="protein sequence ID" value="KAK6183100.1"/>
    <property type="molecule type" value="Genomic_DNA"/>
</dbReference>
<organism evidence="10 11">
    <name type="scientific">Patella caerulea</name>
    <name type="common">Rayed Mediterranean limpet</name>
    <dbReference type="NCBI Taxonomy" id="87958"/>
    <lineage>
        <taxon>Eukaryota</taxon>
        <taxon>Metazoa</taxon>
        <taxon>Spiralia</taxon>
        <taxon>Lophotrochozoa</taxon>
        <taxon>Mollusca</taxon>
        <taxon>Gastropoda</taxon>
        <taxon>Patellogastropoda</taxon>
        <taxon>Patelloidea</taxon>
        <taxon>Patellidae</taxon>
        <taxon>Patella</taxon>
    </lineage>
</organism>
<comment type="caution">
    <text evidence="10">The sequence shown here is derived from an EMBL/GenBank/DDBJ whole genome shotgun (WGS) entry which is preliminary data.</text>
</comment>
<dbReference type="PANTHER" id="PTHR24241">
    <property type="entry name" value="NEUROPEPTIDE RECEPTOR-RELATED G-PROTEIN COUPLED RECEPTOR"/>
    <property type="match status" value="1"/>
</dbReference>
<dbReference type="Proteomes" id="UP001347796">
    <property type="component" value="Unassembled WGS sequence"/>
</dbReference>
<dbReference type="AlphaFoldDB" id="A0AAN8JUW1"/>
<name>A0AAN8JUW1_PATCE</name>
<dbReference type="GO" id="GO:0042277">
    <property type="term" value="F:peptide binding"/>
    <property type="evidence" value="ECO:0007669"/>
    <property type="project" value="TreeGrafter"/>
</dbReference>
<feature type="transmembrane region" description="Helical" evidence="8">
    <location>
        <begin position="163"/>
        <end position="187"/>
    </location>
</feature>
<keyword evidence="3 7" id="KW-0812">Transmembrane</keyword>
<dbReference type="InterPro" id="IPR000276">
    <property type="entry name" value="GPCR_Rhodpsn"/>
</dbReference>
<evidence type="ECO:0000256" key="1">
    <source>
        <dbReference type="ARBA" id="ARBA00004651"/>
    </source>
</evidence>
<gene>
    <name evidence="10" type="ORF">SNE40_010645</name>
</gene>
<evidence type="ECO:0000256" key="7">
    <source>
        <dbReference type="RuleBase" id="RU000688"/>
    </source>
</evidence>
<feature type="transmembrane region" description="Helical" evidence="8">
    <location>
        <begin position="28"/>
        <end position="54"/>
    </location>
</feature>
<protein>
    <recommendedName>
        <fullName evidence="9">G-protein coupled receptors family 1 profile domain-containing protein</fullName>
    </recommendedName>
</protein>
<feature type="transmembrane region" description="Helical" evidence="8">
    <location>
        <begin position="111"/>
        <end position="131"/>
    </location>
</feature>
<evidence type="ECO:0000256" key="5">
    <source>
        <dbReference type="ARBA" id="ARBA00023136"/>
    </source>
</evidence>
<keyword evidence="7" id="KW-0807">Transducer</keyword>
<feature type="transmembrane region" description="Helical" evidence="8">
    <location>
        <begin position="66"/>
        <end position="90"/>
    </location>
</feature>
<dbReference type="GO" id="GO:0004930">
    <property type="term" value="F:G protein-coupled receptor activity"/>
    <property type="evidence" value="ECO:0007669"/>
    <property type="project" value="UniProtKB-KW"/>
</dbReference>
<dbReference type="Gene3D" id="1.20.1070.10">
    <property type="entry name" value="Rhodopsin 7-helix transmembrane proteins"/>
    <property type="match status" value="1"/>
</dbReference>
<feature type="transmembrane region" description="Helical" evidence="8">
    <location>
        <begin position="264"/>
        <end position="284"/>
    </location>
</feature>
<dbReference type="InterPro" id="IPR017452">
    <property type="entry name" value="GPCR_Rhodpsn_7TM"/>
</dbReference>
<evidence type="ECO:0000313" key="11">
    <source>
        <dbReference type="Proteomes" id="UP001347796"/>
    </source>
</evidence>
<dbReference type="GO" id="GO:0032870">
    <property type="term" value="P:cellular response to hormone stimulus"/>
    <property type="evidence" value="ECO:0007669"/>
    <property type="project" value="TreeGrafter"/>
</dbReference>
<keyword evidence="7" id="KW-0297">G-protein coupled receptor</keyword>
<keyword evidence="5 8" id="KW-0472">Membrane</keyword>